<keyword evidence="1" id="KW-0732">Signal</keyword>
<dbReference type="EMBL" id="CP036422">
    <property type="protein sequence ID" value="QFU75337.1"/>
    <property type="molecule type" value="Genomic_DNA"/>
</dbReference>
<proteinExistence type="predicted"/>
<dbReference type="PANTHER" id="PTHR21180:SF32">
    <property type="entry name" value="ENDONUCLEASE_EXONUCLEASE_PHOSPHATASE FAMILY DOMAIN-CONTAINING PROTEIN 1"/>
    <property type="match status" value="1"/>
</dbReference>
<feature type="chain" id="PRO_5024918207" evidence="1">
    <location>
        <begin position="27"/>
        <end position="98"/>
    </location>
</feature>
<dbReference type="PANTHER" id="PTHR21180">
    <property type="entry name" value="ENDONUCLEASE/EXONUCLEASE/PHOSPHATASE FAMILY DOMAIN-CONTAINING PROTEIN 1"/>
    <property type="match status" value="1"/>
</dbReference>
<dbReference type="AlphaFoldDB" id="A0A5P9NHN3"/>
<dbReference type="GO" id="GO:0015627">
    <property type="term" value="C:type II protein secretion system complex"/>
    <property type="evidence" value="ECO:0007669"/>
    <property type="project" value="TreeGrafter"/>
</dbReference>
<dbReference type="SUPFAM" id="SSF47781">
    <property type="entry name" value="RuvA domain 2-like"/>
    <property type="match status" value="1"/>
</dbReference>
<evidence type="ECO:0000313" key="2">
    <source>
        <dbReference type="EMBL" id="QFU75337.1"/>
    </source>
</evidence>
<reference evidence="2 3" key="1">
    <citation type="submission" date="2019-02" db="EMBL/GenBank/DDBJ databases">
        <authorList>
            <person name="Li S.-H."/>
        </authorList>
    </citation>
    <scope>NUCLEOTIDE SEQUENCE [LARGE SCALE GENOMIC DNA]</scope>
    <source>
        <strain evidence="2 3">IMCC14385</strain>
    </source>
</reference>
<dbReference type="Gene3D" id="1.10.150.280">
    <property type="entry name" value="AF1531-like domain"/>
    <property type="match status" value="1"/>
</dbReference>
<dbReference type="InterPro" id="IPR051675">
    <property type="entry name" value="Endo/Exo/Phosphatase_dom_1"/>
</dbReference>
<dbReference type="Pfam" id="PF12836">
    <property type="entry name" value="HHH_3"/>
    <property type="match status" value="1"/>
</dbReference>
<dbReference type="KEGG" id="halc:EY643_06550"/>
<gene>
    <name evidence="2" type="ORF">EY643_06550</name>
</gene>
<evidence type="ECO:0000313" key="3">
    <source>
        <dbReference type="Proteomes" id="UP000326287"/>
    </source>
</evidence>
<sequence>MKNIINPNVFATCLMALLLAIGAGHAAAEDLPPGSVNINTADATALAGGLSGVGASRAEDIVRYREEFGPFTTLEQLTEVKGIGQATVDRNRSVITLD</sequence>
<dbReference type="NCBIfam" id="TIGR00426">
    <property type="entry name" value="competence protein ComEA helix-hairpin-helix repeat region"/>
    <property type="match status" value="1"/>
</dbReference>
<protein>
    <submittedName>
        <fullName evidence="2">Competence protein ComEA</fullName>
    </submittedName>
</protein>
<organism evidence="2 3">
    <name type="scientific">Halioglobus maricola</name>
    <dbReference type="NCBI Taxonomy" id="2601894"/>
    <lineage>
        <taxon>Bacteria</taxon>
        <taxon>Pseudomonadati</taxon>
        <taxon>Pseudomonadota</taxon>
        <taxon>Gammaproteobacteria</taxon>
        <taxon>Cellvibrionales</taxon>
        <taxon>Halieaceae</taxon>
        <taxon>Halioglobus</taxon>
    </lineage>
</organism>
<dbReference type="OrthoDB" id="7510573at2"/>
<accession>A0A5P9NHN3</accession>
<dbReference type="RefSeq" id="WP_152661443.1">
    <property type="nucleotide sequence ID" value="NZ_CP036422.1"/>
</dbReference>
<keyword evidence="3" id="KW-1185">Reference proteome</keyword>
<name>A0A5P9NHN3_9GAMM</name>
<dbReference type="InterPro" id="IPR004509">
    <property type="entry name" value="Competence_ComEA_HhH"/>
</dbReference>
<evidence type="ECO:0000256" key="1">
    <source>
        <dbReference type="SAM" id="SignalP"/>
    </source>
</evidence>
<dbReference type="InterPro" id="IPR010994">
    <property type="entry name" value="RuvA_2-like"/>
</dbReference>
<dbReference type="Proteomes" id="UP000326287">
    <property type="component" value="Chromosome"/>
</dbReference>
<dbReference type="GO" id="GO:0015628">
    <property type="term" value="P:protein secretion by the type II secretion system"/>
    <property type="evidence" value="ECO:0007669"/>
    <property type="project" value="TreeGrafter"/>
</dbReference>
<feature type="signal peptide" evidence="1">
    <location>
        <begin position="1"/>
        <end position="26"/>
    </location>
</feature>